<keyword evidence="1" id="KW-0285">Flavoprotein</keyword>
<name>A0AAJ2BSC3_9PSED</name>
<proteinExistence type="predicted"/>
<dbReference type="SUPFAM" id="SSF52218">
    <property type="entry name" value="Flavoproteins"/>
    <property type="match status" value="1"/>
</dbReference>
<dbReference type="RefSeq" id="WP_309760264.1">
    <property type="nucleotide sequence ID" value="NZ_JAVJAF010000001.1"/>
</dbReference>
<comment type="caution">
    <text evidence="4">The sequence shown here is derived from an EMBL/GenBank/DDBJ whole genome shotgun (WGS) entry which is preliminary data.</text>
</comment>
<reference evidence="4" key="1">
    <citation type="submission" date="2023-08" db="EMBL/GenBank/DDBJ databases">
        <title>Functional and genomic diversity of the sorghum phyllosphere microbiome.</title>
        <authorList>
            <person name="Shade A."/>
        </authorList>
    </citation>
    <scope>NUCLEOTIDE SEQUENCE</scope>
    <source>
        <strain evidence="4">SORGH_AS_0201</strain>
    </source>
</reference>
<dbReference type="Pfam" id="PF00258">
    <property type="entry name" value="Flavodoxin_1"/>
    <property type="match status" value="1"/>
</dbReference>
<evidence type="ECO:0000313" key="5">
    <source>
        <dbReference type="Proteomes" id="UP001268036"/>
    </source>
</evidence>
<feature type="domain" description="Flavodoxin-like" evidence="3">
    <location>
        <begin position="3"/>
        <end position="145"/>
    </location>
</feature>
<protein>
    <submittedName>
        <fullName evidence="4">MioC protein</fullName>
    </submittedName>
</protein>
<evidence type="ECO:0000256" key="2">
    <source>
        <dbReference type="ARBA" id="ARBA00022643"/>
    </source>
</evidence>
<dbReference type="InterPro" id="IPR008254">
    <property type="entry name" value="Flavodoxin/NO_synth"/>
</dbReference>
<dbReference type="GO" id="GO:0010181">
    <property type="term" value="F:FMN binding"/>
    <property type="evidence" value="ECO:0007669"/>
    <property type="project" value="InterPro"/>
</dbReference>
<evidence type="ECO:0000256" key="1">
    <source>
        <dbReference type="ARBA" id="ARBA00022630"/>
    </source>
</evidence>
<dbReference type="InterPro" id="IPR029039">
    <property type="entry name" value="Flavoprotein-like_sf"/>
</dbReference>
<dbReference type="Proteomes" id="UP001268036">
    <property type="component" value="Unassembled WGS sequence"/>
</dbReference>
<dbReference type="PANTHER" id="PTHR19384">
    <property type="entry name" value="NITRIC OXIDE SYNTHASE-RELATED"/>
    <property type="match status" value="1"/>
</dbReference>
<keyword evidence="2" id="KW-0288">FMN</keyword>
<dbReference type="PROSITE" id="PS50902">
    <property type="entry name" value="FLAVODOXIN_LIKE"/>
    <property type="match status" value="1"/>
</dbReference>
<dbReference type="AlphaFoldDB" id="A0AAJ2BSC3"/>
<organism evidence="4 5">
    <name type="scientific">Pseudomonas oryzihabitans</name>
    <dbReference type="NCBI Taxonomy" id="47885"/>
    <lineage>
        <taxon>Bacteria</taxon>
        <taxon>Pseudomonadati</taxon>
        <taxon>Pseudomonadota</taxon>
        <taxon>Gammaproteobacteria</taxon>
        <taxon>Pseudomonadales</taxon>
        <taxon>Pseudomonadaceae</taxon>
        <taxon>Pseudomonas</taxon>
    </lineage>
</organism>
<dbReference type="GO" id="GO:0050660">
    <property type="term" value="F:flavin adenine dinucleotide binding"/>
    <property type="evidence" value="ECO:0007669"/>
    <property type="project" value="TreeGrafter"/>
</dbReference>
<dbReference type="GO" id="GO:0005829">
    <property type="term" value="C:cytosol"/>
    <property type="evidence" value="ECO:0007669"/>
    <property type="project" value="TreeGrafter"/>
</dbReference>
<sequence>MKVALLNGSVYGTAEDIARQVKTRLTAAGHEVWLQPNAELGSLEAFAPDALLAITSTTGMGELPANLEPLYFQLRDRLPPWRGRPGAVLALGDSSYGDTYCGGGELMQELFAELGLRELLPMRRIDASETVTPDEEAAPWIDEVMAGLAKDVSS</sequence>
<gene>
    <name evidence="4" type="ORF">QE440_003280</name>
</gene>
<dbReference type="GO" id="GO:0016655">
    <property type="term" value="F:oxidoreductase activity, acting on NAD(P)H, quinone or similar compound as acceptor"/>
    <property type="evidence" value="ECO:0007669"/>
    <property type="project" value="UniProtKB-ARBA"/>
</dbReference>
<dbReference type="NCBIfam" id="NF004343">
    <property type="entry name" value="PRK05723.1"/>
    <property type="match status" value="1"/>
</dbReference>
<dbReference type="EMBL" id="JAVJAF010000001">
    <property type="protein sequence ID" value="MDR6235539.1"/>
    <property type="molecule type" value="Genomic_DNA"/>
</dbReference>
<dbReference type="Gene3D" id="3.40.50.360">
    <property type="match status" value="1"/>
</dbReference>
<evidence type="ECO:0000313" key="4">
    <source>
        <dbReference type="EMBL" id="MDR6235539.1"/>
    </source>
</evidence>
<accession>A0AAJ2BSC3</accession>
<evidence type="ECO:0000259" key="3">
    <source>
        <dbReference type="PROSITE" id="PS50902"/>
    </source>
</evidence>